<feature type="site" description="Interaction with tRNA" evidence="11">
    <location>
        <position position="349"/>
    </location>
</feature>
<evidence type="ECO:0000256" key="5">
    <source>
        <dbReference type="ARBA" id="ARBA00022741"/>
    </source>
</evidence>
<dbReference type="SUPFAM" id="SSF52402">
    <property type="entry name" value="Adenine nucleotide alpha hydrolases-like"/>
    <property type="match status" value="1"/>
</dbReference>
<evidence type="ECO:0000256" key="2">
    <source>
        <dbReference type="ARBA" id="ARBA00022555"/>
    </source>
</evidence>
<feature type="binding site" evidence="11">
    <location>
        <position position="42"/>
    </location>
    <ligand>
        <name>ATP</name>
        <dbReference type="ChEBI" id="CHEBI:30616"/>
    </ligand>
</feature>
<dbReference type="Gene3D" id="3.40.50.620">
    <property type="entry name" value="HUPs"/>
    <property type="match status" value="1"/>
</dbReference>
<comment type="caution">
    <text evidence="13">The sequence shown here is derived from an EMBL/GenBank/DDBJ whole genome shotgun (WGS) entry which is preliminary data.</text>
</comment>
<evidence type="ECO:0000256" key="6">
    <source>
        <dbReference type="ARBA" id="ARBA00022840"/>
    </source>
</evidence>
<dbReference type="PANTHER" id="PTHR11933">
    <property type="entry name" value="TRNA 5-METHYLAMINOMETHYL-2-THIOURIDYLATE -METHYLTRANSFERASE"/>
    <property type="match status" value="1"/>
</dbReference>
<protein>
    <recommendedName>
        <fullName evidence="11">tRNA-specific 2-thiouridylase MnmA</fullName>
        <ecNumber evidence="11">2.8.1.13</ecNumber>
    </recommendedName>
</protein>
<dbReference type="FunFam" id="3.40.50.620:FF:000115">
    <property type="entry name" value="tRNA-specific 2-thiouridylase MnmA"/>
    <property type="match status" value="1"/>
</dbReference>
<evidence type="ECO:0000256" key="7">
    <source>
        <dbReference type="ARBA" id="ARBA00022884"/>
    </source>
</evidence>
<dbReference type="InterPro" id="IPR046885">
    <property type="entry name" value="MnmA-like_C"/>
</dbReference>
<dbReference type="InterPro" id="IPR001763">
    <property type="entry name" value="Rhodanese-like_dom"/>
</dbReference>
<dbReference type="GO" id="GO:0005524">
    <property type="term" value="F:ATP binding"/>
    <property type="evidence" value="ECO:0007669"/>
    <property type="project" value="UniProtKB-KW"/>
</dbReference>
<accession>A0AAE3VBF2</accession>
<keyword evidence="14" id="KW-1185">Reference proteome</keyword>
<evidence type="ECO:0000313" key="14">
    <source>
        <dbReference type="Proteomes" id="UP001241537"/>
    </source>
</evidence>
<dbReference type="GO" id="GO:0000049">
    <property type="term" value="F:tRNA binding"/>
    <property type="evidence" value="ECO:0007669"/>
    <property type="project" value="UniProtKB-KW"/>
</dbReference>
<dbReference type="Pfam" id="PF03054">
    <property type="entry name" value="tRNA_Me_trans"/>
    <property type="match status" value="1"/>
</dbReference>
<comment type="subcellular location">
    <subcellularLocation>
        <location evidence="11">Cytoplasm</location>
    </subcellularLocation>
</comment>
<comment type="similarity">
    <text evidence="11">Belongs to the MnmA/TRMU family.</text>
</comment>
<dbReference type="NCBIfam" id="NF001138">
    <property type="entry name" value="PRK00143.1"/>
    <property type="match status" value="1"/>
</dbReference>
<keyword evidence="1 11" id="KW-0963">Cytoplasm</keyword>
<evidence type="ECO:0000259" key="12">
    <source>
        <dbReference type="PROSITE" id="PS50206"/>
    </source>
</evidence>
<feature type="active site" description="Cysteine persulfide intermediate" evidence="11">
    <location>
        <position position="209"/>
    </location>
</feature>
<comment type="catalytic activity">
    <reaction evidence="9 11">
        <text>S-sulfanyl-L-cysteinyl-[protein] + uridine(34) in tRNA + AH2 + ATP = 2-thiouridine(34) in tRNA + L-cysteinyl-[protein] + A + AMP + diphosphate + H(+)</text>
        <dbReference type="Rhea" id="RHEA:47032"/>
        <dbReference type="Rhea" id="RHEA-COMP:10131"/>
        <dbReference type="Rhea" id="RHEA-COMP:11726"/>
        <dbReference type="Rhea" id="RHEA-COMP:11727"/>
        <dbReference type="Rhea" id="RHEA-COMP:11728"/>
        <dbReference type="ChEBI" id="CHEBI:13193"/>
        <dbReference type="ChEBI" id="CHEBI:15378"/>
        <dbReference type="ChEBI" id="CHEBI:17499"/>
        <dbReference type="ChEBI" id="CHEBI:29950"/>
        <dbReference type="ChEBI" id="CHEBI:30616"/>
        <dbReference type="ChEBI" id="CHEBI:33019"/>
        <dbReference type="ChEBI" id="CHEBI:61963"/>
        <dbReference type="ChEBI" id="CHEBI:65315"/>
        <dbReference type="ChEBI" id="CHEBI:87170"/>
        <dbReference type="ChEBI" id="CHEBI:456215"/>
        <dbReference type="EC" id="2.8.1.13"/>
    </reaction>
</comment>
<dbReference type="Gene3D" id="2.40.30.10">
    <property type="entry name" value="Translation factors"/>
    <property type="match status" value="1"/>
</dbReference>
<dbReference type="CDD" id="cd01998">
    <property type="entry name" value="MnmA_TRMU-like"/>
    <property type="match status" value="1"/>
</dbReference>
<keyword evidence="5 11" id="KW-0547">Nucleotide-binding</keyword>
<proteinExistence type="inferred from homology"/>
<keyword evidence="7 11" id="KW-0694">RNA-binding</keyword>
<keyword evidence="4 11" id="KW-0819">tRNA processing</keyword>
<reference evidence="13" key="1">
    <citation type="submission" date="2023-07" db="EMBL/GenBank/DDBJ databases">
        <title>Genomic Encyclopedia of Type Strains, Phase IV (KMG-IV): sequencing the most valuable type-strain genomes for metagenomic binning, comparative biology and taxonomic classification.</title>
        <authorList>
            <person name="Goeker M."/>
        </authorList>
    </citation>
    <scope>NUCLEOTIDE SEQUENCE</scope>
    <source>
        <strain evidence="13">DSM 19659</strain>
    </source>
</reference>
<evidence type="ECO:0000256" key="1">
    <source>
        <dbReference type="ARBA" id="ARBA00022490"/>
    </source>
</evidence>
<keyword evidence="6 11" id="KW-0067">ATP-binding</keyword>
<evidence type="ECO:0000256" key="11">
    <source>
        <dbReference type="HAMAP-Rule" id="MF_00144"/>
    </source>
</evidence>
<comment type="function">
    <text evidence="10 11">Catalyzes the 2-thiolation of uridine at the wobble position (U34) of tRNA, leading to the formation of s(2)U34.</text>
</comment>
<dbReference type="InterPro" id="IPR023382">
    <property type="entry name" value="MnmA-like_central_sf"/>
</dbReference>
<feature type="binding site" evidence="11">
    <location>
        <position position="136"/>
    </location>
    <ligand>
        <name>ATP</name>
        <dbReference type="ChEBI" id="CHEBI:30616"/>
    </ligand>
</feature>
<keyword evidence="2 11" id="KW-0820">tRNA-binding</keyword>
<feature type="region of interest" description="Interaction with tRNA" evidence="11">
    <location>
        <begin position="316"/>
        <end position="317"/>
    </location>
</feature>
<dbReference type="PANTHER" id="PTHR11933:SF5">
    <property type="entry name" value="MITOCHONDRIAL TRNA-SPECIFIC 2-THIOURIDYLASE 1"/>
    <property type="match status" value="1"/>
</dbReference>
<feature type="binding site" evidence="11">
    <location>
        <begin position="16"/>
        <end position="23"/>
    </location>
    <ligand>
        <name>ATP</name>
        <dbReference type="ChEBI" id="CHEBI:30616"/>
    </ligand>
</feature>
<evidence type="ECO:0000256" key="10">
    <source>
        <dbReference type="ARBA" id="ARBA00056575"/>
    </source>
</evidence>
<comment type="caution">
    <text evidence="11">Lacks conserved residue(s) required for the propagation of feature annotation.</text>
</comment>
<evidence type="ECO:0000313" key="13">
    <source>
        <dbReference type="EMBL" id="MDQ0153163.1"/>
    </source>
</evidence>
<evidence type="ECO:0000256" key="8">
    <source>
        <dbReference type="ARBA" id="ARBA00023157"/>
    </source>
</evidence>
<gene>
    <name evidence="11" type="primary">mnmA</name>
    <name evidence="13" type="ORF">J2S20_001872</name>
</gene>
<feature type="disulfide bond" description="Alternate" evidence="11">
    <location>
        <begin position="112"/>
        <end position="209"/>
    </location>
</feature>
<dbReference type="GO" id="GO:0005737">
    <property type="term" value="C:cytoplasm"/>
    <property type="evidence" value="ECO:0007669"/>
    <property type="project" value="UniProtKB-SubCell"/>
</dbReference>
<dbReference type="NCBIfam" id="TIGR00420">
    <property type="entry name" value="trmU"/>
    <property type="match status" value="1"/>
</dbReference>
<dbReference type="InterPro" id="IPR014729">
    <property type="entry name" value="Rossmann-like_a/b/a_fold"/>
</dbReference>
<dbReference type="EMBL" id="JAUSTO010000013">
    <property type="protein sequence ID" value="MDQ0153163.1"/>
    <property type="molecule type" value="Genomic_DNA"/>
</dbReference>
<feature type="domain" description="Rhodanese" evidence="12">
    <location>
        <begin position="13"/>
        <end position="54"/>
    </location>
</feature>
<evidence type="ECO:0000256" key="3">
    <source>
        <dbReference type="ARBA" id="ARBA00022679"/>
    </source>
</evidence>
<name>A0AAE3VBF2_9FIRM</name>
<dbReference type="HAMAP" id="MF_00144">
    <property type="entry name" value="tRNA_thiouridyl_MnmA"/>
    <property type="match status" value="1"/>
</dbReference>
<dbReference type="Pfam" id="PF20258">
    <property type="entry name" value="tRNA_Me_trans_C"/>
    <property type="match status" value="1"/>
</dbReference>
<dbReference type="EC" id="2.8.1.13" evidence="11"/>
<keyword evidence="3 11" id="KW-0808">Transferase</keyword>
<dbReference type="FunFam" id="2.30.30.280:FF:000001">
    <property type="entry name" value="tRNA-specific 2-thiouridylase MnmA"/>
    <property type="match status" value="1"/>
</dbReference>
<feature type="active site" description="Nucleophile" evidence="11">
    <location>
        <position position="112"/>
    </location>
</feature>
<organism evidence="13 14">
    <name type="scientific">Moryella indoligenes</name>
    <dbReference type="NCBI Taxonomy" id="371674"/>
    <lineage>
        <taxon>Bacteria</taxon>
        <taxon>Bacillati</taxon>
        <taxon>Bacillota</taxon>
        <taxon>Clostridia</taxon>
        <taxon>Lachnospirales</taxon>
        <taxon>Lachnospiraceae</taxon>
        <taxon>Moryella</taxon>
    </lineage>
</organism>
<dbReference type="Gene3D" id="2.30.30.280">
    <property type="entry name" value="Adenine nucleotide alpha hydrolases-like domains"/>
    <property type="match status" value="1"/>
</dbReference>
<dbReference type="PROSITE" id="PS50206">
    <property type="entry name" value="RHODANESE_3"/>
    <property type="match status" value="1"/>
</dbReference>
<evidence type="ECO:0000256" key="9">
    <source>
        <dbReference type="ARBA" id="ARBA00051542"/>
    </source>
</evidence>
<feature type="region of interest" description="Interaction with tRNA" evidence="11">
    <location>
        <begin position="159"/>
        <end position="161"/>
    </location>
</feature>
<dbReference type="Proteomes" id="UP001241537">
    <property type="component" value="Unassembled WGS sequence"/>
</dbReference>
<dbReference type="AlphaFoldDB" id="A0AAE3VBF2"/>
<dbReference type="InterPro" id="IPR004506">
    <property type="entry name" value="MnmA-like"/>
</dbReference>
<dbReference type="GO" id="GO:0103016">
    <property type="term" value="F:tRNA-uridine 2-sulfurtransferase activity"/>
    <property type="evidence" value="ECO:0007669"/>
    <property type="project" value="UniProtKB-EC"/>
</dbReference>
<dbReference type="InterPro" id="IPR046884">
    <property type="entry name" value="MnmA-like_central"/>
</dbReference>
<evidence type="ECO:0000256" key="4">
    <source>
        <dbReference type="ARBA" id="ARBA00022694"/>
    </source>
</evidence>
<keyword evidence="8 11" id="KW-1015">Disulfide bond</keyword>
<sequence length="367" mass="40565">MRTAEVSGMSERVIVGMSGGVDSSVAAWLLKRQGYDVIGVTMQLWQDAFYETREMQKKSCASQAAEDARRVAGQLGIPHQLVDFQEKFKKGVVDYFVEEYRCGRTPNPCIVCNRRIKWEALLGRGRELGADYIATGHYARILQLPGGRYTLRSSKTAEKDQTYALYQLTQEQLSHTLMPVGEYTKDEIRALAAEAGLTVADKPDSQEICFIPDQDYTGFIERRLGAVPPEGNFVRADGTVIGRHRGITHYTVGQRKGLGIALGHPVFVTELRPETNEVVIGEAEEVFTDTLFATRLNWMAVEGPGSAPLKARAKIRYNHRGADCTIFSDGSDRVKVVFDSPQRAVTPGQSVVFYSEAGYVLGGGTIL</sequence>
<feature type="site" description="Interaction with tRNA" evidence="11">
    <location>
        <position position="137"/>
    </location>
</feature>
<dbReference type="GO" id="GO:0002143">
    <property type="term" value="P:tRNA wobble position uridine thiolation"/>
    <property type="evidence" value="ECO:0007669"/>
    <property type="project" value="TreeGrafter"/>
</dbReference>
<dbReference type="Pfam" id="PF20259">
    <property type="entry name" value="tRNA_Me_trans_M"/>
    <property type="match status" value="1"/>
</dbReference>